<proteinExistence type="predicted"/>
<evidence type="ECO:0000313" key="1">
    <source>
        <dbReference type="Proteomes" id="UP000887580"/>
    </source>
</evidence>
<accession>A0AC35F1X7</accession>
<protein>
    <submittedName>
        <fullName evidence="2">Uncharacterized protein</fullName>
    </submittedName>
</protein>
<dbReference type="Proteomes" id="UP000887580">
    <property type="component" value="Unplaced"/>
</dbReference>
<sequence length="234" mass="27030">MKWLSLILFAAFFDLSVSQVSVLFGNAVQANNCAEWSNWGPCIWLKGKKKRWHRSYFEQLIPGRSGCRHHIFFRLLQDRWGQAFSNFFEYMRDMTISEELCGECSYQQSCGRTCHRKGSIDEINPLFVAEKRCSKVDQSNACVSKNVNNCKLWPNPDIPLPNVTDTIREIINGFDYLTCIPEQRQNETVCRCCCHPFMPNPLTFKCEPKPYLLENAKSFSRDFLISSAGQLPSD</sequence>
<dbReference type="WBParaSite" id="PS1159_v2.g12185.t1">
    <property type="protein sequence ID" value="PS1159_v2.g12185.t1"/>
    <property type="gene ID" value="PS1159_v2.g12185"/>
</dbReference>
<reference evidence="2" key="1">
    <citation type="submission" date="2022-11" db="UniProtKB">
        <authorList>
            <consortium name="WormBaseParasite"/>
        </authorList>
    </citation>
    <scope>IDENTIFICATION</scope>
</reference>
<organism evidence="1 2">
    <name type="scientific">Panagrolaimus sp. PS1159</name>
    <dbReference type="NCBI Taxonomy" id="55785"/>
    <lineage>
        <taxon>Eukaryota</taxon>
        <taxon>Metazoa</taxon>
        <taxon>Ecdysozoa</taxon>
        <taxon>Nematoda</taxon>
        <taxon>Chromadorea</taxon>
        <taxon>Rhabditida</taxon>
        <taxon>Tylenchina</taxon>
        <taxon>Panagrolaimomorpha</taxon>
        <taxon>Panagrolaimoidea</taxon>
        <taxon>Panagrolaimidae</taxon>
        <taxon>Panagrolaimus</taxon>
    </lineage>
</organism>
<evidence type="ECO:0000313" key="2">
    <source>
        <dbReference type="WBParaSite" id="PS1159_v2.g12185.t1"/>
    </source>
</evidence>
<name>A0AC35F1X7_9BILA</name>